<evidence type="ECO:0008006" key="4">
    <source>
        <dbReference type="Google" id="ProtNLM"/>
    </source>
</evidence>
<dbReference type="EMBL" id="BMRG01000003">
    <property type="protein sequence ID" value="GGP48764.1"/>
    <property type="molecule type" value="Genomic_DNA"/>
</dbReference>
<dbReference type="AlphaFoldDB" id="A0A918ED72"/>
<name>A0A918ED72_9PSEU</name>
<evidence type="ECO:0000256" key="1">
    <source>
        <dbReference type="SAM" id="MobiDB-lite"/>
    </source>
</evidence>
<proteinExistence type="predicted"/>
<gene>
    <name evidence="2" type="ORF">GCM10010185_21090</name>
</gene>
<dbReference type="Proteomes" id="UP000639606">
    <property type="component" value="Unassembled WGS sequence"/>
</dbReference>
<feature type="region of interest" description="Disordered" evidence="1">
    <location>
        <begin position="190"/>
        <end position="220"/>
    </location>
</feature>
<reference evidence="2" key="2">
    <citation type="submission" date="2020-09" db="EMBL/GenBank/DDBJ databases">
        <authorList>
            <person name="Sun Q."/>
            <person name="Ohkuma M."/>
        </authorList>
    </citation>
    <scope>NUCLEOTIDE SEQUENCE</scope>
    <source>
        <strain evidence="2">JCM 3313</strain>
    </source>
</reference>
<protein>
    <recommendedName>
        <fullName evidence="4">Transcriptional regulator, AbiEi antitoxin, Type IV TA system</fullName>
    </recommendedName>
</protein>
<organism evidence="2 3">
    <name type="scientific">Saccharothrix coeruleofusca</name>
    <dbReference type="NCBI Taxonomy" id="33919"/>
    <lineage>
        <taxon>Bacteria</taxon>
        <taxon>Bacillati</taxon>
        <taxon>Actinomycetota</taxon>
        <taxon>Actinomycetes</taxon>
        <taxon>Pseudonocardiales</taxon>
        <taxon>Pseudonocardiaceae</taxon>
        <taxon>Saccharothrix</taxon>
    </lineage>
</organism>
<evidence type="ECO:0000313" key="2">
    <source>
        <dbReference type="EMBL" id="GGP48764.1"/>
    </source>
</evidence>
<dbReference type="RefSeq" id="WP_189223005.1">
    <property type="nucleotide sequence ID" value="NZ_BMRG01000003.1"/>
</dbReference>
<sequence length="321" mass="34249">MRHTNRATVDLDALGHLFTHRVAKVSELIHLGLSGRVLLDRCRPGGPWQLLLPGVLLLDRTPPTRWQLAQAALRHAGPGALLTGLDAVLLHGLHVLPAIGPVHVLATRRAPPVDRVRVTRARALPALVLRKGFPTAPLPRAVADAVRFLPGHEAVRALLAEAVRAGVAVAELRAGLRRGCEGARRVLAELDRGGPGAPGRRPPRRVEPPAPVRRLLDRSGVPPPRWGVPLRSAEGRALGSADAWWDEFGVAWQFRTPPSGSRALAATGVVVVQTSARELRHAPEAVGAHLLRALAAARARPRPAVAAGEGVRTGRLDLTEV</sequence>
<evidence type="ECO:0000313" key="3">
    <source>
        <dbReference type="Proteomes" id="UP000639606"/>
    </source>
</evidence>
<accession>A0A918ED72</accession>
<keyword evidence="3" id="KW-1185">Reference proteome</keyword>
<reference evidence="2" key="1">
    <citation type="journal article" date="2014" name="Int. J. Syst. Evol. Microbiol.">
        <title>Complete genome sequence of Corynebacterium casei LMG S-19264T (=DSM 44701T), isolated from a smear-ripened cheese.</title>
        <authorList>
            <consortium name="US DOE Joint Genome Institute (JGI-PGF)"/>
            <person name="Walter F."/>
            <person name="Albersmeier A."/>
            <person name="Kalinowski J."/>
            <person name="Ruckert C."/>
        </authorList>
    </citation>
    <scope>NUCLEOTIDE SEQUENCE</scope>
    <source>
        <strain evidence="2">JCM 3313</strain>
    </source>
</reference>
<comment type="caution">
    <text evidence="2">The sequence shown here is derived from an EMBL/GenBank/DDBJ whole genome shotgun (WGS) entry which is preliminary data.</text>
</comment>